<name>A0A2M7P180_9BACT</name>
<dbReference type="InterPro" id="IPR006222">
    <property type="entry name" value="GCVT_N"/>
</dbReference>
<protein>
    <recommendedName>
        <fullName evidence="5">Aminomethyltransferase</fullName>
    </recommendedName>
</protein>
<dbReference type="AlphaFoldDB" id="A0A2M7P180"/>
<dbReference type="Proteomes" id="UP000231028">
    <property type="component" value="Unassembled WGS sequence"/>
</dbReference>
<comment type="caution">
    <text evidence="3">The sequence shown here is derived from an EMBL/GenBank/DDBJ whole genome shotgun (WGS) entry which is preliminary data.</text>
</comment>
<dbReference type="InterPro" id="IPR013977">
    <property type="entry name" value="GcvT_C"/>
</dbReference>
<evidence type="ECO:0008006" key="5">
    <source>
        <dbReference type="Google" id="ProtNLM"/>
    </source>
</evidence>
<accession>A0A2M7P180</accession>
<dbReference type="SUPFAM" id="SSF101790">
    <property type="entry name" value="Aminomethyltransferase beta-barrel domain"/>
    <property type="match status" value="1"/>
</dbReference>
<evidence type="ECO:0000313" key="4">
    <source>
        <dbReference type="Proteomes" id="UP000231028"/>
    </source>
</evidence>
<dbReference type="InterPro" id="IPR027266">
    <property type="entry name" value="TrmE/GcvT-like"/>
</dbReference>
<dbReference type="Pfam" id="PF08669">
    <property type="entry name" value="GCV_T_C"/>
    <property type="match status" value="1"/>
</dbReference>
<dbReference type="InterPro" id="IPR029043">
    <property type="entry name" value="GcvT/YgfZ_C"/>
</dbReference>
<feature type="domain" description="GCVT N-terminal" evidence="1">
    <location>
        <begin position="7"/>
        <end position="265"/>
    </location>
</feature>
<dbReference type="Gene3D" id="3.30.1360.120">
    <property type="entry name" value="Probable tRNA modification gtpase trme, domain 1"/>
    <property type="match status" value="1"/>
</dbReference>
<dbReference type="InterPro" id="IPR028896">
    <property type="entry name" value="GcvT/YgfZ/DmdA"/>
</dbReference>
<dbReference type="PANTHER" id="PTHR43757">
    <property type="entry name" value="AMINOMETHYLTRANSFERASE"/>
    <property type="match status" value="1"/>
</dbReference>
<evidence type="ECO:0000259" key="2">
    <source>
        <dbReference type="Pfam" id="PF08669"/>
    </source>
</evidence>
<gene>
    <name evidence="3" type="ORF">COZ13_05835</name>
</gene>
<evidence type="ECO:0000259" key="1">
    <source>
        <dbReference type="Pfam" id="PF01571"/>
    </source>
</evidence>
<sequence>MTKRSILHNHHLASGATLKTYGEWEMPGEYIGNEQEYQAVRERIGLFDLSCITKIKITGESSLEFLEEVCTGNVSAMSEGKILNTLLCNEEGKIIAIIWLLMDEECFFIHSVAEKKRIIWEHINQYAQKYPEKGIKLEDVSESFGCLSVIGHKAIEIPKRLVSEDTIGLPYLGFEHGKIDDIECLLCRYGYTGEYEYRFIIPNESLEKAWKRIEETGKEEGILKCGLDVLDIFMLEMKSVNQNRDILEDTTPLQAGLHWMIYFRKEAFIGKESIFEEKEKGIPRKLITITLEDGQPLKENTQILLDSEKIGFIVHSGYSPTLKKEIGMAYIESEYAWVGLEFEVETTTEKMRKLKTVSAPLFITKTVIVAQEG</sequence>
<dbReference type="PANTHER" id="PTHR43757:SF2">
    <property type="entry name" value="AMINOMETHYLTRANSFERASE, MITOCHONDRIAL"/>
    <property type="match status" value="1"/>
</dbReference>
<reference evidence="4" key="1">
    <citation type="submission" date="2017-09" db="EMBL/GenBank/DDBJ databases">
        <title>Depth-based differentiation of microbial function through sediment-hosted aquifers and enrichment of novel symbionts in the deep terrestrial subsurface.</title>
        <authorList>
            <person name="Probst A.J."/>
            <person name="Ladd B."/>
            <person name="Jarett J.K."/>
            <person name="Geller-Mcgrath D.E."/>
            <person name="Sieber C.M.K."/>
            <person name="Emerson J.B."/>
            <person name="Anantharaman K."/>
            <person name="Thomas B.C."/>
            <person name="Malmstrom R."/>
            <person name="Stieglmeier M."/>
            <person name="Klingl A."/>
            <person name="Woyke T."/>
            <person name="Ryan C.M."/>
            <person name="Banfield J.F."/>
        </authorList>
    </citation>
    <scope>NUCLEOTIDE SEQUENCE [LARGE SCALE GENOMIC DNA]</scope>
</reference>
<dbReference type="Pfam" id="PF01571">
    <property type="entry name" value="GCV_T"/>
    <property type="match status" value="1"/>
</dbReference>
<dbReference type="EMBL" id="PFKI01000179">
    <property type="protein sequence ID" value="PIY19343.1"/>
    <property type="molecule type" value="Genomic_DNA"/>
</dbReference>
<proteinExistence type="predicted"/>
<organism evidence="3 4">
    <name type="scientific">Candidatus Desantisbacteria bacterium CG_4_10_14_3_um_filter_40_18</name>
    <dbReference type="NCBI Taxonomy" id="1974544"/>
    <lineage>
        <taxon>Bacteria</taxon>
        <taxon>Candidatus Desantisiibacteriota</taxon>
    </lineage>
</organism>
<evidence type="ECO:0000313" key="3">
    <source>
        <dbReference type="EMBL" id="PIY19343.1"/>
    </source>
</evidence>
<feature type="domain" description="Aminomethyltransferase C-terminal" evidence="2">
    <location>
        <begin position="284"/>
        <end position="362"/>
    </location>
</feature>
<dbReference type="PIRSF" id="PIRSF006487">
    <property type="entry name" value="GcvT"/>
    <property type="match status" value="1"/>
</dbReference>
<dbReference type="SUPFAM" id="SSF103025">
    <property type="entry name" value="Folate-binding domain"/>
    <property type="match status" value="1"/>
</dbReference>